<evidence type="ECO:0000313" key="2">
    <source>
        <dbReference type="EMBL" id="GMR62009.1"/>
    </source>
</evidence>
<name>A0AAN5IET8_9BILA</name>
<organism evidence="2 3">
    <name type="scientific">Pristionchus mayeri</name>
    <dbReference type="NCBI Taxonomy" id="1317129"/>
    <lineage>
        <taxon>Eukaryota</taxon>
        <taxon>Metazoa</taxon>
        <taxon>Ecdysozoa</taxon>
        <taxon>Nematoda</taxon>
        <taxon>Chromadorea</taxon>
        <taxon>Rhabditida</taxon>
        <taxon>Rhabditina</taxon>
        <taxon>Diplogasteromorpha</taxon>
        <taxon>Diplogasteroidea</taxon>
        <taxon>Neodiplogasteridae</taxon>
        <taxon>Pristionchus</taxon>
    </lineage>
</organism>
<feature type="region of interest" description="Disordered" evidence="1">
    <location>
        <begin position="1"/>
        <end position="106"/>
    </location>
</feature>
<evidence type="ECO:0000256" key="1">
    <source>
        <dbReference type="SAM" id="MobiDB-lite"/>
    </source>
</evidence>
<protein>
    <submittedName>
        <fullName evidence="2">Uncharacterized protein</fullName>
    </submittedName>
</protein>
<sequence length="236" mass="27795">KQWQKVKTEANPVLAHKQEDERKEAGSVANHPNYRAVFNPETGEVEVRCSEEPHKPRRRNRNNKNWSRANPEPEGHPAPVLKEEDDEKDDGSSSEESGPRRDETYCETTLPAVIPPIEDHEREAIQVIRDTEIRIAHEWTEWHRLSKTLRKPRSHYECVESAMYRRVRIWDESEDKHEDRTFIDDHLRIYGWAKEGKEKERAIRVARWLLNDSHKTSAIQRCSYSYDVVDGKVVIP</sequence>
<feature type="compositionally biased region" description="Basic and acidic residues" evidence="1">
    <location>
        <begin position="45"/>
        <end position="54"/>
    </location>
</feature>
<comment type="caution">
    <text evidence="2">The sequence shown here is derived from an EMBL/GenBank/DDBJ whole genome shotgun (WGS) entry which is preliminary data.</text>
</comment>
<dbReference type="AlphaFoldDB" id="A0AAN5IET8"/>
<dbReference type="Proteomes" id="UP001328107">
    <property type="component" value="Unassembled WGS sequence"/>
</dbReference>
<keyword evidence="3" id="KW-1185">Reference proteome</keyword>
<accession>A0AAN5IET8</accession>
<evidence type="ECO:0000313" key="3">
    <source>
        <dbReference type="Proteomes" id="UP001328107"/>
    </source>
</evidence>
<feature type="non-terminal residue" evidence="2">
    <location>
        <position position="1"/>
    </location>
</feature>
<feature type="compositionally biased region" description="Basic and acidic residues" evidence="1">
    <location>
        <begin position="16"/>
        <end position="25"/>
    </location>
</feature>
<reference evidence="3" key="1">
    <citation type="submission" date="2022-10" db="EMBL/GenBank/DDBJ databases">
        <title>Genome assembly of Pristionchus species.</title>
        <authorList>
            <person name="Yoshida K."/>
            <person name="Sommer R.J."/>
        </authorList>
    </citation>
    <scope>NUCLEOTIDE SEQUENCE [LARGE SCALE GENOMIC DNA]</scope>
    <source>
        <strain evidence="3">RS5460</strain>
    </source>
</reference>
<gene>
    <name evidence="2" type="ORF">PMAYCL1PPCAC_32204</name>
</gene>
<proteinExistence type="predicted"/>
<dbReference type="EMBL" id="BTRK01000006">
    <property type="protein sequence ID" value="GMR62009.1"/>
    <property type="molecule type" value="Genomic_DNA"/>
</dbReference>
<feature type="compositionally biased region" description="Acidic residues" evidence="1">
    <location>
        <begin position="83"/>
        <end position="93"/>
    </location>
</feature>